<gene>
    <name evidence="9" type="ORF">RclHR1_09600005</name>
</gene>
<evidence type="ECO:0000256" key="7">
    <source>
        <dbReference type="ARBA" id="ARBA00048125"/>
    </source>
</evidence>
<dbReference type="InterPro" id="IPR007872">
    <property type="entry name" value="DPH_MB_dom"/>
</dbReference>
<keyword evidence="3" id="KW-0408">Iron</keyword>
<evidence type="ECO:0000256" key="6">
    <source>
        <dbReference type="ARBA" id="ARBA00041070"/>
    </source>
</evidence>
<evidence type="ECO:0000256" key="5">
    <source>
        <dbReference type="ARBA" id="ARBA00036267"/>
    </source>
</evidence>
<dbReference type="PANTHER" id="PTHR21454:SF31">
    <property type="entry name" value="DIPHTHAMIDE BIOSYNTHESIS PROTEIN 3"/>
    <property type="match status" value="1"/>
</dbReference>
<dbReference type="STRING" id="94130.A0A2Z6SHZ4"/>
<protein>
    <recommendedName>
        <fullName evidence="6">Diphthamide biosynthesis protein 3</fullName>
    </recommendedName>
</protein>
<proteinExistence type="inferred from homology"/>
<keyword evidence="2" id="KW-0479">Metal-binding</keyword>
<dbReference type="PROSITE" id="PS51074">
    <property type="entry name" value="DPH_MB"/>
    <property type="match status" value="1"/>
</dbReference>
<evidence type="ECO:0000256" key="1">
    <source>
        <dbReference type="ARBA" id="ARBA00005156"/>
    </source>
</evidence>
<dbReference type="AlphaFoldDB" id="A0A2Z6SHZ4"/>
<sequence>MELFFYNKSEESMDEVFKKIEKGLIFYTRRSTYKKPKQYFFFNVPFSPFFRILPSTYYKMTLSFYDEIEIEDFEFDEETKIYHYPCPCGDRFEITIADLMDGEDIARCPSCSLMVRVIYDPEDFQDDEETIVEPGKQAITV</sequence>
<dbReference type="GO" id="GO:0046872">
    <property type="term" value="F:metal ion binding"/>
    <property type="evidence" value="ECO:0007669"/>
    <property type="project" value="UniProtKB-KW"/>
</dbReference>
<keyword evidence="10" id="KW-1185">Reference proteome</keyword>
<evidence type="ECO:0000256" key="2">
    <source>
        <dbReference type="ARBA" id="ARBA00022723"/>
    </source>
</evidence>
<dbReference type="GO" id="GO:0017183">
    <property type="term" value="P:protein histidyl modification to diphthamide"/>
    <property type="evidence" value="ECO:0007669"/>
    <property type="project" value="UniProtKB-UniPathway"/>
</dbReference>
<dbReference type="InterPro" id="IPR044248">
    <property type="entry name" value="DPH3/4-like"/>
</dbReference>
<organism evidence="9 10">
    <name type="scientific">Rhizophagus clarus</name>
    <dbReference type="NCBI Taxonomy" id="94130"/>
    <lineage>
        <taxon>Eukaryota</taxon>
        <taxon>Fungi</taxon>
        <taxon>Fungi incertae sedis</taxon>
        <taxon>Mucoromycota</taxon>
        <taxon>Glomeromycotina</taxon>
        <taxon>Glomeromycetes</taxon>
        <taxon>Glomerales</taxon>
        <taxon>Glomeraceae</taxon>
        <taxon>Rhizophagus</taxon>
    </lineage>
</organism>
<dbReference type="PANTHER" id="PTHR21454">
    <property type="entry name" value="DPH3 HOMOLOG-RELATED"/>
    <property type="match status" value="1"/>
</dbReference>
<reference evidence="9 10" key="1">
    <citation type="submission" date="2017-11" db="EMBL/GenBank/DDBJ databases">
        <title>The genome of Rhizophagus clarus HR1 reveals common genetic basis of auxotrophy among arbuscular mycorrhizal fungi.</title>
        <authorList>
            <person name="Kobayashi Y."/>
        </authorList>
    </citation>
    <scope>NUCLEOTIDE SEQUENCE [LARGE SCALE GENOMIC DNA]</scope>
    <source>
        <strain evidence="9 10">HR1</strain>
    </source>
</reference>
<comment type="pathway">
    <text evidence="1">Protein modification; peptidyl-diphthamide biosynthesis.</text>
</comment>
<feature type="domain" description="DPH-type MB" evidence="8">
    <location>
        <begin position="64"/>
        <end position="120"/>
    </location>
</feature>
<evidence type="ECO:0000256" key="4">
    <source>
        <dbReference type="ARBA" id="ARBA00024032"/>
    </source>
</evidence>
<dbReference type="SUPFAM" id="SSF144217">
    <property type="entry name" value="CSL zinc finger"/>
    <property type="match status" value="1"/>
</dbReference>
<comment type="similarity">
    <text evidence="4">Belongs to the DPH3 family.</text>
</comment>
<dbReference type="InterPro" id="IPR036671">
    <property type="entry name" value="DPH_MB_sf"/>
</dbReference>
<dbReference type="FunFam" id="3.10.660.10:FF:000001">
    <property type="entry name" value="Diphthamide biosynthesis 3"/>
    <property type="match status" value="1"/>
</dbReference>
<dbReference type="Proteomes" id="UP000247702">
    <property type="component" value="Unassembled WGS sequence"/>
</dbReference>
<name>A0A2Z6SHZ4_9GLOM</name>
<accession>A0A2Z6SHZ4</accession>
<dbReference type="UniPathway" id="UPA00559"/>
<evidence type="ECO:0000259" key="8">
    <source>
        <dbReference type="PROSITE" id="PS51074"/>
    </source>
</evidence>
<evidence type="ECO:0000313" key="10">
    <source>
        <dbReference type="Proteomes" id="UP000247702"/>
    </source>
</evidence>
<comment type="catalytic activity">
    <reaction evidence="7">
        <text>2 [3Fe-4S](0)-[protein] + 2 Fe(2+)-[Dph3] + NADH = 2 [4Fe-4S](1+)-[protein] + 2 [Dph3] + NAD(+) + H(+)</text>
        <dbReference type="Rhea" id="RHEA:71239"/>
        <dbReference type="Rhea" id="RHEA-COMP:17997"/>
        <dbReference type="Rhea" id="RHEA-COMP:17998"/>
        <dbReference type="Rhea" id="RHEA-COMP:18001"/>
        <dbReference type="Rhea" id="RHEA-COMP:18002"/>
        <dbReference type="ChEBI" id="CHEBI:15378"/>
        <dbReference type="ChEBI" id="CHEBI:29033"/>
        <dbReference type="ChEBI" id="CHEBI:33723"/>
        <dbReference type="ChEBI" id="CHEBI:47402"/>
        <dbReference type="ChEBI" id="CHEBI:57540"/>
        <dbReference type="ChEBI" id="CHEBI:57945"/>
        <dbReference type="ChEBI" id="CHEBI:83228"/>
    </reaction>
</comment>
<dbReference type="Pfam" id="PF05207">
    <property type="entry name" value="Zn_ribbon_CSL"/>
    <property type="match status" value="1"/>
</dbReference>
<comment type="catalytic activity">
    <reaction evidence="5">
        <text>[3Fe-4S](1+)-[protein] + Fe(2+)-[Dph3] = [3Fe-4S](0)-[protein] + Fe(3+)-[Dph3]</text>
        <dbReference type="Rhea" id="RHEA:71235"/>
        <dbReference type="Rhea" id="RHEA-COMP:17996"/>
        <dbReference type="Rhea" id="RHEA-COMP:17997"/>
        <dbReference type="Rhea" id="RHEA-COMP:18002"/>
        <dbReference type="Rhea" id="RHEA-COMP:18003"/>
        <dbReference type="ChEBI" id="CHEBI:29033"/>
        <dbReference type="ChEBI" id="CHEBI:29034"/>
        <dbReference type="ChEBI" id="CHEBI:33751"/>
        <dbReference type="ChEBI" id="CHEBI:47402"/>
        <dbReference type="ChEBI" id="CHEBI:83228"/>
    </reaction>
</comment>
<dbReference type="Gene3D" id="3.10.660.10">
    <property type="entry name" value="DPH Zinc finger"/>
    <property type="match status" value="1"/>
</dbReference>
<evidence type="ECO:0000313" key="9">
    <source>
        <dbReference type="EMBL" id="GBC10410.1"/>
    </source>
</evidence>
<comment type="caution">
    <text evidence="9">The sequence shown here is derived from an EMBL/GenBank/DDBJ whole genome shotgun (WGS) entry which is preliminary data.</text>
</comment>
<evidence type="ECO:0000256" key="3">
    <source>
        <dbReference type="ARBA" id="ARBA00023004"/>
    </source>
</evidence>
<dbReference type="EMBL" id="BEXD01004382">
    <property type="protein sequence ID" value="GBC10410.1"/>
    <property type="molecule type" value="Genomic_DNA"/>
</dbReference>